<dbReference type="AlphaFoldDB" id="A0A8F9TT15"/>
<proteinExistence type="predicted"/>
<dbReference type="KEGG" id="ole:K0B96_14670"/>
<protein>
    <recommendedName>
        <fullName evidence="3">Neutral/alkaline ceramidase-like enzyme</fullName>
    </recommendedName>
</protein>
<evidence type="ECO:0008006" key="3">
    <source>
        <dbReference type="Google" id="ProtNLM"/>
    </source>
</evidence>
<evidence type="ECO:0000313" key="2">
    <source>
        <dbReference type="Proteomes" id="UP000825051"/>
    </source>
</evidence>
<reference evidence="1" key="1">
    <citation type="submission" date="2021-08" db="EMBL/GenBank/DDBJ databases">
        <title>Genome of a novel bacterium of the phylum Verrucomicrobia, Oleiharenicola sp. KSB-15.</title>
        <authorList>
            <person name="Chung J.-H."/>
            <person name="Ahn J.-H."/>
            <person name="Yoon Y."/>
            <person name="Kim D.-Y."/>
            <person name="An S.-H."/>
            <person name="Park I."/>
            <person name="Yeon J."/>
        </authorList>
    </citation>
    <scope>NUCLEOTIDE SEQUENCE</scope>
    <source>
        <strain evidence="1">KSB-15</strain>
    </source>
</reference>
<sequence>MTLTRSTPGSFAGAVTIDITPREPVFLFGYPHVPRMSTGVHDPLECAALFLQADGRAALFLATDLIFVPRPLVEDVRRRISAATGVEEGAILISATHTHSGPLTADQVGNAADPVVPKADQAYLSWLGDRLVDAACRAVSIAVPAEVGRARAQAEGVGSNRHDPAGPTDPDVPILIARDAQTKEVLACMLVYGMHPTVLHEDSTLFSADFPFFTRRFLQEDVFGKRCVVLFHNGASGNQSPRHMTKANTFAEAQRLGENLGRSVAAAVQGVEFAPLASVRYARAHVDLIARTFPSVAAARENVERVRARYRRLQQEGASRQSVRTAECDVFGAEETAELALAAENGQLAGAIAACTPAEIQAVRLDGWTYVAWPGEFFVEFGLAVKARSADTFLVTIANGELQGYIVTDEAVAKGYYESLNAVFAASNGARFVEATAALVARLS</sequence>
<name>A0A8F9TT15_9BACT</name>
<dbReference type="EMBL" id="CP080507">
    <property type="protein sequence ID" value="QYM78526.1"/>
    <property type="molecule type" value="Genomic_DNA"/>
</dbReference>
<dbReference type="Proteomes" id="UP000825051">
    <property type="component" value="Chromosome"/>
</dbReference>
<accession>A0A8F9TT15</accession>
<keyword evidence="2" id="KW-1185">Reference proteome</keyword>
<dbReference type="RefSeq" id="WP_220161630.1">
    <property type="nucleotide sequence ID" value="NZ_CP080507.1"/>
</dbReference>
<gene>
    <name evidence="1" type="ORF">K0B96_14670</name>
</gene>
<organism evidence="1 2">
    <name type="scientific">Horticoccus luteus</name>
    <dbReference type="NCBI Taxonomy" id="2862869"/>
    <lineage>
        <taxon>Bacteria</taxon>
        <taxon>Pseudomonadati</taxon>
        <taxon>Verrucomicrobiota</taxon>
        <taxon>Opitutia</taxon>
        <taxon>Opitutales</taxon>
        <taxon>Opitutaceae</taxon>
        <taxon>Horticoccus</taxon>
    </lineage>
</organism>
<evidence type="ECO:0000313" key="1">
    <source>
        <dbReference type="EMBL" id="QYM78526.1"/>
    </source>
</evidence>